<name>A0A6N9USD9_9ACTN</name>
<dbReference type="GO" id="GO:0016491">
    <property type="term" value="F:oxidoreductase activity"/>
    <property type="evidence" value="ECO:0007669"/>
    <property type="project" value="InterPro"/>
</dbReference>
<evidence type="ECO:0000313" key="2">
    <source>
        <dbReference type="EMBL" id="NEB18002.1"/>
    </source>
</evidence>
<dbReference type="AlphaFoldDB" id="A0A6N9USD9"/>
<dbReference type="RefSeq" id="WP_164140481.1">
    <property type="nucleotide sequence ID" value="NZ_JAAGMB010000351.1"/>
</dbReference>
<reference evidence="2 3" key="1">
    <citation type="submission" date="2020-01" db="EMBL/GenBank/DDBJ databases">
        <title>Insect and environment-associated Actinomycetes.</title>
        <authorList>
            <person name="Currrie C."/>
            <person name="Chevrette M."/>
            <person name="Carlson C."/>
            <person name="Stubbendieck R."/>
            <person name="Wendt-Pienkowski E."/>
        </authorList>
    </citation>
    <scope>NUCLEOTIDE SEQUENCE [LARGE SCALE GENOMIC DNA]</scope>
    <source>
        <strain evidence="2 3">SID14172</strain>
    </source>
</reference>
<feature type="region of interest" description="Disordered" evidence="1">
    <location>
        <begin position="160"/>
        <end position="181"/>
    </location>
</feature>
<evidence type="ECO:0000313" key="3">
    <source>
        <dbReference type="Proteomes" id="UP000469545"/>
    </source>
</evidence>
<gene>
    <name evidence="2" type="ORF">G3I46_16010</name>
</gene>
<dbReference type="Pfam" id="PF04075">
    <property type="entry name" value="F420H2_quin_red"/>
    <property type="match status" value="1"/>
</dbReference>
<proteinExistence type="predicted"/>
<evidence type="ECO:0000256" key="1">
    <source>
        <dbReference type="SAM" id="MobiDB-lite"/>
    </source>
</evidence>
<sequence>MTPDEANPARPRVPAGWRRLAARAPILLFRAGLGPLLGRRFLLLHHVGRVSGSDRRAVLEVVAYEAPYRCWTVASGFGPRSDWYRNLHARPKTVVQFGNRHHAVTARFLTSDEGADIMTDYGRRHPRTARRLCAHLGLPADGSESALREAGRTIPFVRLETDTCPPDAPRRDGHDTPTPRK</sequence>
<dbReference type="EMBL" id="JAAGMB010000351">
    <property type="protein sequence ID" value="NEB18002.1"/>
    <property type="molecule type" value="Genomic_DNA"/>
</dbReference>
<dbReference type="InterPro" id="IPR004378">
    <property type="entry name" value="F420H2_quin_Rdtase"/>
</dbReference>
<protein>
    <submittedName>
        <fullName evidence="2">Nitroreductase family deazaflavin-dependent oxidoreductase</fullName>
    </submittedName>
</protein>
<comment type="caution">
    <text evidence="2">The sequence shown here is derived from an EMBL/GenBank/DDBJ whole genome shotgun (WGS) entry which is preliminary data.</text>
</comment>
<dbReference type="Gene3D" id="2.30.110.10">
    <property type="entry name" value="Electron Transport, Fmn-binding Protein, Chain A"/>
    <property type="match status" value="1"/>
</dbReference>
<dbReference type="InterPro" id="IPR012349">
    <property type="entry name" value="Split_barrel_FMN-bd"/>
</dbReference>
<keyword evidence="3" id="KW-1185">Reference proteome</keyword>
<organism evidence="2 3">
    <name type="scientific">Streptomyces coelicoflavus</name>
    <dbReference type="NCBI Taxonomy" id="285562"/>
    <lineage>
        <taxon>Bacteria</taxon>
        <taxon>Bacillati</taxon>
        <taxon>Actinomycetota</taxon>
        <taxon>Actinomycetes</taxon>
        <taxon>Kitasatosporales</taxon>
        <taxon>Streptomycetaceae</taxon>
        <taxon>Streptomyces</taxon>
    </lineage>
</organism>
<dbReference type="Proteomes" id="UP000469545">
    <property type="component" value="Unassembled WGS sequence"/>
</dbReference>
<dbReference type="NCBIfam" id="TIGR00026">
    <property type="entry name" value="hi_GC_TIGR00026"/>
    <property type="match status" value="1"/>
</dbReference>
<accession>A0A6N9USD9</accession>
<feature type="compositionally biased region" description="Basic and acidic residues" evidence="1">
    <location>
        <begin position="168"/>
        <end position="181"/>
    </location>
</feature>